<keyword evidence="5 11" id="KW-0256">Endoplasmic reticulum</keyword>
<dbReference type="HOGENOM" id="CLU_087648_0_1_1"/>
<evidence type="ECO:0000256" key="3">
    <source>
        <dbReference type="ARBA" id="ARBA00022448"/>
    </source>
</evidence>
<evidence type="ECO:0000256" key="4">
    <source>
        <dbReference type="ARBA" id="ARBA00022692"/>
    </source>
</evidence>
<reference evidence="15 16" key="1">
    <citation type="journal article" date="2011" name="Proc. Natl. Acad. Sci. U.S.A.">
        <title>Genome and transcriptome analyses of the mountain pine beetle-fungal symbiont Grosmannia clavigera, a lodgepole pine pathogen.</title>
        <authorList>
            <person name="DiGuistini S."/>
            <person name="Wang Y."/>
            <person name="Liao N.Y."/>
            <person name="Taylor G."/>
            <person name="Tanguay P."/>
            <person name="Feau N."/>
            <person name="Henrissat B."/>
            <person name="Chan S.K."/>
            <person name="Hesse-Orce U."/>
            <person name="Alamouti S.M."/>
            <person name="Tsui C.K.M."/>
            <person name="Docking R.T."/>
            <person name="Levasseur A."/>
            <person name="Haridas S."/>
            <person name="Robertson G."/>
            <person name="Birol I."/>
            <person name="Holt R.A."/>
            <person name="Marra M.A."/>
            <person name="Hamelin R.C."/>
            <person name="Hirst M."/>
            <person name="Jones S.J.M."/>
            <person name="Bohlmann J."/>
            <person name="Breuil C."/>
        </authorList>
    </citation>
    <scope>NUCLEOTIDE SEQUENCE [LARGE SCALE GENOMIC DNA]</scope>
    <source>
        <strain evidence="16">kw1407 / UAMH 11150</strain>
    </source>
</reference>
<dbReference type="EMBL" id="GL629735">
    <property type="protein sequence ID" value="EFX05605.1"/>
    <property type="molecule type" value="Genomic_DNA"/>
</dbReference>
<dbReference type="eggNOG" id="KOG1962">
    <property type="taxonomic scope" value="Eukaryota"/>
</dbReference>
<keyword evidence="4 11" id="KW-0812">Transmembrane</keyword>
<dbReference type="FunCoup" id="F0XAI8">
    <property type="interactions" value="573"/>
</dbReference>
<dbReference type="AlphaFoldDB" id="F0XAI8"/>
<evidence type="ECO:0000256" key="5">
    <source>
        <dbReference type="ARBA" id="ARBA00022824"/>
    </source>
</evidence>
<dbReference type="OrthoDB" id="435607at2759"/>
<dbReference type="Pfam" id="PF05529">
    <property type="entry name" value="Bap31"/>
    <property type="match status" value="1"/>
</dbReference>
<evidence type="ECO:0000256" key="6">
    <source>
        <dbReference type="ARBA" id="ARBA00022892"/>
    </source>
</evidence>
<comment type="similarity">
    <text evidence="2 11">Belongs to the BCAP29/BCAP31 family.</text>
</comment>
<keyword evidence="16" id="KW-1185">Reference proteome</keyword>
<feature type="transmembrane region" description="Helical" evidence="11">
    <location>
        <begin position="6"/>
        <end position="28"/>
    </location>
</feature>
<dbReference type="GO" id="GO:0005789">
    <property type="term" value="C:endoplasmic reticulum membrane"/>
    <property type="evidence" value="ECO:0007669"/>
    <property type="project" value="UniProtKB-SubCell"/>
</dbReference>
<keyword evidence="8 11" id="KW-1133">Transmembrane helix</keyword>
<keyword evidence="10 11" id="KW-0472">Membrane</keyword>
<keyword evidence="6 11" id="KW-0931">ER-Golgi transport</keyword>
<dbReference type="InterPro" id="IPR041672">
    <property type="entry name" value="Bap31/Bap29_C"/>
</dbReference>
<evidence type="ECO:0000256" key="12">
    <source>
        <dbReference type="SAM" id="Coils"/>
    </source>
</evidence>
<protein>
    <recommendedName>
        <fullName evidence="11">Endoplasmic reticulum transmembrane protein</fullName>
    </recommendedName>
</protein>
<feature type="transmembrane region" description="Helical" evidence="11">
    <location>
        <begin position="49"/>
        <end position="70"/>
    </location>
</feature>
<feature type="domain" description="BAP29/BAP31 transmembrane" evidence="13">
    <location>
        <begin position="1"/>
        <end position="139"/>
    </location>
</feature>
<dbReference type="InterPro" id="IPR040463">
    <property type="entry name" value="BAP29/BAP31_N"/>
</dbReference>
<dbReference type="RefSeq" id="XP_014175087.1">
    <property type="nucleotide sequence ID" value="XM_014319612.1"/>
</dbReference>
<evidence type="ECO:0000259" key="14">
    <source>
        <dbReference type="Pfam" id="PF18035"/>
    </source>
</evidence>
<evidence type="ECO:0000256" key="8">
    <source>
        <dbReference type="ARBA" id="ARBA00022989"/>
    </source>
</evidence>
<dbReference type="InParanoid" id="F0XAI8"/>
<organism evidence="16">
    <name type="scientific">Grosmannia clavigera (strain kw1407 / UAMH 11150)</name>
    <name type="common">Blue stain fungus</name>
    <name type="synonym">Graphiocladiella clavigera</name>
    <dbReference type="NCBI Taxonomy" id="655863"/>
    <lineage>
        <taxon>Eukaryota</taxon>
        <taxon>Fungi</taxon>
        <taxon>Dikarya</taxon>
        <taxon>Ascomycota</taxon>
        <taxon>Pezizomycotina</taxon>
        <taxon>Sordariomycetes</taxon>
        <taxon>Sordariomycetidae</taxon>
        <taxon>Ophiostomatales</taxon>
        <taxon>Ophiostomataceae</taxon>
        <taxon>Leptographium</taxon>
    </lineage>
</organism>
<name>F0XAI8_GROCL</name>
<feature type="transmembrane region" description="Helical" evidence="11">
    <location>
        <begin position="106"/>
        <end position="128"/>
    </location>
</feature>
<evidence type="ECO:0000313" key="16">
    <source>
        <dbReference type="Proteomes" id="UP000007796"/>
    </source>
</evidence>
<evidence type="ECO:0000256" key="7">
    <source>
        <dbReference type="ARBA" id="ARBA00022927"/>
    </source>
</evidence>
<comment type="function">
    <text evidence="11">May play a role in anterograde transport of membrane proteins from the endoplasmic reticulum to the Golgi.</text>
</comment>
<evidence type="ECO:0000256" key="1">
    <source>
        <dbReference type="ARBA" id="ARBA00004477"/>
    </source>
</evidence>
<dbReference type="PANTHER" id="PTHR12701">
    <property type="entry name" value="BCR-ASSOCIATED PROTEIN, BAP"/>
    <property type="match status" value="1"/>
</dbReference>
<dbReference type="Proteomes" id="UP000007796">
    <property type="component" value="Unassembled WGS sequence"/>
</dbReference>
<keyword evidence="7 11" id="KW-0653">Protein transport</keyword>
<evidence type="ECO:0000313" key="15">
    <source>
        <dbReference type="EMBL" id="EFX05605.1"/>
    </source>
</evidence>
<evidence type="ECO:0000256" key="10">
    <source>
        <dbReference type="ARBA" id="ARBA00023136"/>
    </source>
</evidence>
<evidence type="ECO:0000259" key="13">
    <source>
        <dbReference type="Pfam" id="PF05529"/>
    </source>
</evidence>
<dbReference type="GO" id="GO:0006886">
    <property type="term" value="P:intracellular protein transport"/>
    <property type="evidence" value="ECO:0007669"/>
    <property type="project" value="UniProtKB-UniRule"/>
</dbReference>
<dbReference type="GeneID" id="25976800"/>
<evidence type="ECO:0000256" key="11">
    <source>
        <dbReference type="RuleBase" id="RU367026"/>
    </source>
</evidence>
<evidence type="ECO:0000256" key="9">
    <source>
        <dbReference type="ARBA" id="ARBA00023054"/>
    </source>
</evidence>
<comment type="subcellular location">
    <subcellularLocation>
        <location evidence="1 11">Endoplasmic reticulum membrane</location>
        <topology evidence="1 11">Multi-pass membrane protein</topology>
    </subcellularLocation>
</comment>
<gene>
    <name evidence="15" type="ORF">CMQ_3674</name>
</gene>
<dbReference type="GO" id="GO:0006888">
    <property type="term" value="P:endoplasmic reticulum to Golgi vesicle-mediated transport"/>
    <property type="evidence" value="ECO:0007669"/>
    <property type="project" value="UniProtKB-UniRule"/>
</dbReference>
<accession>F0XAI8</accession>
<sequence>MTLYFSLVFALLMAEMGLFLVLITPLPFAAKRKMYRFLSENPVVAKIQYGMKIAFIFILILFVDSANRVYRVQVELSTLAENGNGAAIMGRERLEVQARKFYSQRNMYLCGFTLFLSLILNRTYTLVIEVLRLEEKIKTFEGPAAKHSAKLAAAGDGEVAKLRKELDSKDIDLKTLKKQAEALQREYNELSDKYAATQGSAGPKKTK</sequence>
<dbReference type="InterPro" id="IPR008417">
    <property type="entry name" value="BAP29/BAP31"/>
</dbReference>
<keyword evidence="3 11" id="KW-0813">Transport</keyword>
<dbReference type="PANTHER" id="PTHR12701:SF20">
    <property type="entry name" value="ENDOPLASMIC RETICULUM TRANSMEMBRANE PROTEIN"/>
    <property type="match status" value="1"/>
</dbReference>
<feature type="domain" description="Bap31/Bap29 cytoplasmic coiled-coil" evidence="14">
    <location>
        <begin position="157"/>
        <end position="207"/>
    </location>
</feature>
<feature type="coiled-coil region" evidence="12">
    <location>
        <begin position="159"/>
        <end position="200"/>
    </location>
</feature>
<proteinExistence type="inferred from homology"/>
<evidence type="ECO:0000256" key="2">
    <source>
        <dbReference type="ARBA" id="ARBA00007956"/>
    </source>
</evidence>
<dbReference type="STRING" id="655863.F0XAI8"/>
<dbReference type="GO" id="GO:0070973">
    <property type="term" value="P:protein localization to endoplasmic reticulum exit site"/>
    <property type="evidence" value="ECO:0007669"/>
    <property type="project" value="UniProtKB-UniRule"/>
</dbReference>
<keyword evidence="9 12" id="KW-0175">Coiled coil</keyword>
<dbReference type="Pfam" id="PF18035">
    <property type="entry name" value="Bap31_Bap29_C"/>
    <property type="match status" value="1"/>
</dbReference>